<evidence type="ECO:0000313" key="2">
    <source>
        <dbReference type="EMBL" id="JAD92508.1"/>
    </source>
</evidence>
<feature type="transmembrane region" description="Helical" evidence="1">
    <location>
        <begin position="20"/>
        <end position="40"/>
    </location>
</feature>
<reference evidence="2" key="1">
    <citation type="submission" date="2014-09" db="EMBL/GenBank/DDBJ databases">
        <authorList>
            <person name="Magalhaes I.L.F."/>
            <person name="Oliveira U."/>
            <person name="Santos F.R."/>
            <person name="Vidigal T.H.D.A."/>
            <person name="Brescovit A.D."/>
            <person name="Santos A.J."/>
        </authorList>
    </citation>
    <scope>NUCLEOTIDE SEQUENCE</scope>
    <source>
        <tissue evidence="2">Shoot tissue taken approximately 20 cm above the soil surface</tissue>
    </source>
</reference>
<keyword evidence="1" id="KW-0472">Membrane</keyword>
<dbReference type="AlphaFoldDB" id="A0A0A9E0J8"/>
<accession>A0A0A9E0J8</accession>
<organism evidence="2">
    <name type="scientific">Arundo donax</name>
    <name type="common">Giant reed</name>
    <name type="synonym">Donax arundinaceus</name>
    <dbReference type="NCBI Taxonomy" id="35708"/>
    <lineage>
        <taxon>Eukaryota</taxon>
        <taxon>Viridiplantae</taxon>
        <taxon>Streptophyta</taxon>
        <taxon>Embryophyta</taxon>
        <taxon>Tracheophyta</taxon>
        <taxon>Spermatophyta</taxon>
        <taxon>Magnoliopsida</taxon>
        <taxon>Liliopsida</taxon>
        <taxon>Poales</taxon>
        <taxon>Poaceae</taxon>
        <taxon>PACMAD clade</taxon>
        <taxon>Arundinoideae</taxon>
        <taxon>Arundineae</taxon>
        <taxon>Arundo</taxon>
    </lineage>
</organism>
<reference evidence="2" key="2">
    <citation type="journal article" date="2015" name="Data Brief">
        <title>Shoot transcriptome of the giant reed, Arundo donax.</title>
        <authorList>
            <person name="Barrero R.A."/>
            <person name="Guerrero F.D."/>
            <person name="Moolhuijzen P."/>
            <person name="Goolsby J.A."/>
            <person name="Tidwell J."/>
            <person name="Bellgard S.E."/>
            <person name="Bellgard M.I."/>
        </authorList>
    </citation>
    <scope>NUCLEOTIDE SEQUENCE</scope>
    <source>
        <tissue evidence="2">Shoot tissue taken approximately 20 cm above the soil surface</tissue>
    </source>
</reference>
<name>A0A0A9E0J8_ARUDO</name>
<proteinExistence type="predicted"/>
<dbReference type="EMBL" id="GBRH01205387">
    <property type="protein sequence ID" value="JAD92508.1"/>
    <property type="molecule type" value="Transcribed_RNA"/>
</dbReference>
<feature type="transmembrane region" description="Helical" evidence="1">
    <location>
        <begin position="61"/>
        <end position="86"/>
    </location>
</feature>
<evidence type="ECO:0000256" key="1">
    <source>
        <dbReference type="SAM" id="Phobius"/>
    </source>
</evidence>
<keyword evidence="1" id="KW-0812">Transmembrane</keyword>
<keyword evidence="1" id="KW-1133">Transmembrane helix</keyword>
<protein>
    <submittedName>
        <fullName evidence="2">Uncharacterized protein</fullName>
    </submittedName>
</protein>
<sequence>MTWSMDGVLTLLLGNVWRYSLSLACTVLHLTISWLIQGLTTQFHAPSSHDSSINKYIITNLMYLPLYLLFEAIHALLSWNTFYFILN</sequence>